<name>A0AAW2D458_9ROSI</name>
<evidence type="ECO:0000256" key="2">
    <source>
        <dbReference type="ARBA" id="ARBA00023186"/>
    </source>
</evidence>
<comment type="similarity">
    <text evidence="1">Belongs to the chaperonin (HSP60) family.</text>
</comment>
<dbReference type="GO" id="GO:0140662">
    <property type="term" value="F:ATP-dependent protein folding chaperone"/>
    <property type="evidence" value="ECO:0007669"/>
    <property type="project" value="InterPro"/>
</dbReference>
<protein>
    <submittedName>
        <fullName evidence="3">Uncharacterized protein</fullName>
    </submittedName>
</protein>
<dbReference type="EMBL" id="JAZDWU010000004">
    <property type="protein sequence ID" value="KAL0005111.1"/>
    <property type="molecule type" value="Genomic_DNA"/>
</dbReference>
<dbReference type="PANTHER" id="PTHR45633">
    <property type="entry name" value="60 KDA HEAT SHOCK PROTEIN, MITOCHONDRIAL"/>
    <property type="match status" value="1"/>
</dbReference>
<dbReference type="Proteomes" id="UP001459277">
    <property type="component" value="Unassembled WGS sequence"/>
</dbReference>
<accession>A0AAW2D458</accession>
<dbReference type="Gene3D" id="1.10.560.10">
    <property type="entry name" value="GroEL-like equatorial domain"/>
    <property type="match status" value="1"/>
</dbReference>
<evidence type="ECO:0000256" key="1">
    <source>
        <dbReference type="ARBA" id="ARBA00006607"/>
    </source>
</evidence>
<sequence length="160" mass="17048">MAFLDSHIRLACSNPSKKKKTCNSENNHSFSAIVKTGILCPYSAATGDLEAFPSLLFNNKQFIRYEGLLSAGVTDPCQVSRCALQNAVSIAGVVLITQVLLVEKIKKPKPALRGETGGVSRCALQNAVSIAGVVLITQVLLVEKIKKPKPALPHVPGKTP</sequence>
<comment type="caution">
    <text evidence="3">The sequence shown here is derived from an EMBL/GenBank/DDBJ whole genome shotgun (WGS) entry which is preliminary data.</text>
</comment>
<dbReference type="GO" id="GO:0042026">
    <property type="term" value="P:protein refolding"/>
    <property type="evidence" value="ECO:0007669"/>
    <property type="project" value="InterPro"/>
</dbReference>
<dbReference type="InterPro" id="IPR027413">
    <property type="entry name" value="GROEL-like_equatorial_sf"/>
</dbReference>
<reference evidence="3 4" key="1">
    <citation type="submission" date="2024-01" db="EMBL/GenBank/DDBJ databases">
        <title>A telomere-to-telomere, gap-free genome of sweet tea (Lithocarpus litseifolius).</title>
        <authorList>
            <person name="Zhou J."/>
        </authorList>
    </citation>
    <scope>NUCLEOTIDE SEQUENCE [LARGE SCALE GENOMIC DNA]</scope>
    <source>
        <strain evidence="3">Zhou-2022a</strain>
        <tissue evidence="3">Leaf</tissue>
    </source>
</reference>
<proteinExistence type="inferred from homology"/>
<keyword evidence="2" id="KW-0143">Chaperone</keyword>
<keyword evidence="4" id="KW-1185">Reference proteome</keyword>
<dbReference type="AlphaFoldDB" id="A0AAW2D458"/>
<gene>
    <name evidence="3" type="ORF">SO802_012672</name>
</gene>
<evidence type="ECO:0000313" key="3">
    <source>
        <dbReference type="EMBL" id="KAL0005111.1"/>
    </source>
</evidence>
<dbReference type="InterPro" id="IPR001844">
    <property type="entry name" value="Cpn60/GroEL"/>
</dbReference>
<evidence type="ECO:0000313" key="4">
    <source>
        <dbReference type="Proteomes" id="UP001459277"/>
    </source>
</evidence>
<organism evidence="3 4">
    <name type="scientific">Lithocarpus litseifolius</name>
    <dbReference type="NCBI Taxonomy" id="425828"/>
    <lineage>
        <taxon>Eukaryota</taxon>
        <taxon>Viridiplantae</taxon>
        <taxon>Streptophyta</taxon>
        <taxon>Embryophyta</taxon>
        <taxon>Tracheophyta</taxon>
        <taxon>Spermatophyta</taxon>
        <taxon>Magnoliopsida</taxon>
        <taxon>eudicotyledons</taxon>
        <taxon>Gunneridae</taxon>
        <taxon>Pentapetalae</taxon>
        <taxon>rosids</taxon>
        <taxon>fabids</taxon>
        <taxon>Fagales</taxon>
        <taxon>Fagaceae</taxon>
        <taxon>Lithocarpus</taxon>
    </lineage>
</organism>